<protein>
    <submittedName>
        <fullName evidence="1">mRNA interferase HigB</fullName>
    </submittedName>
</protein>
<dbReference type="AlphaFoldDB" id="A0A1H4H5V8"/>
<dbReference type="InterPro" id="IPR018669">
    <property type="entry name" value="Toxin_HigB"/>
</dbReference>
<dbReference type="Proteomes" id="UP000242469">
    <property type="component" value="Unassembled WGS sequence"/>
</dbReference>
<evidence type="ECO:0000313" key="2">
    <source>
        <dbReference type="Proteomes" id="UP000242469"/>
    </source>
</evidence>
<reference evidence="2" key="1">
    <citation type="submission" date="2016-10" db="EMBL/GenBank/DDBJ databases">
        <authorList>
            <person name="Varghese N."/>
            <person name="Submissions S."/>
        </authorList>
    </citation>
    <scope>NUCLEOTIDE SEQUENCE [LARGE SCALE GENOMIC DNA]</scope>
    <source>
        <strain evidence="2">DSM 11526</strain>
    </source>
</reference>
<dbReference type="GO" id="GO:0110001">
    <property type="term" value="C:toxin-antitoxin complex"/>
    <property type="evidence" value="ECO:0007669"/>
    <property type="project" value="InterPro"/>
</dbReference>
<evidence type="ECO:0000313" key="1">
    <source>
        <dbReference type="EMBL" id="SEB16458.1"/>
    </source>
</evidence>
<organism evidence="1 2">
    <name type="scientific">Marinobacterium iners DSM 11526</name>
    <dbReference type="NCBI Taxonomy" id="1122198"/>
    <lineage>
        <taxon>Bacteria</taxon>
        <taxon>Pseudomonadati</taxon>
        <taxon>Pseudomonadota</taxon>
        <taxon>Gammaproteobacteria</taxon>
        <taxon>Oceanospirillales</taxon>
        <taxon>Oceanospirillaceae</taxon>
        <taxon>Marinobacterium</taxon>
    </lineage>
</organism>
<gene>
    <name evidence="1" type="ORF">SAMN02745729_1273</name>
</gene>
<dbReference type="EMBL" id="FNRJ01000027">
    <property type="protein sequence ID" value="SEB16458.1"/>
    <property type="molecule type" value="Genomic_DNA"/>
</dbReference>
<dbReference type="GO" id="GO:0003723">
    <property type="term" value="F:RNA binding"/>
    <property type="evidence" value="ECO:0007669"/>
    <property type="project" value="InterPro"/>
</dbReference>
<proteinExistence type="predicted"/>
<dbReference type="STRING" id="1122198.SAMN02745729_1273"/>
<sequence>MNVISKKPFNDAAKKYPNDEAALLDMYKVLHKTDFSTPDELRAVFPTLDNFKYKDKWWVLDVGGNNLRVLAFIQFVNKRMYIKHIVNHADYDKLTKRYMKDQD</sequence>
<dbReference type="Pfam" id="PF09907">
    <property type="entry name" value="HigB_toxin"/>
    <property type="match status" value="1"/>
</dbReference>
<dbReference type="RefSeq" id="WP_091828088.1">
    <property type="nucleotide sequence ID" value="NZ_FNRJ01000027.1"/>
</dbReference>
<accession>A0A1H4H5V8</accession>
<name>A0A1H4H5V8_9GAMM</name>
<keyword evidence="2" id="KW-1185">Reference proteome</keyword>
<dbReference type="OrthoDB" id="9799912at2"/>
<dbReference type="GO" id="GO:0004519">
    <property type="term" value="F:endonuclease activity"/>
    <property type="evidence" value="ECO:0007669"/>
    <property type="project" value="InterPro"/>
</dbReference>